<name>A0A4Y3NGT5_PAEAU</name>
<feature type="transmembrane region" description="Helical" evidence="9">
    <location>
        <begin position="137"/>
        <end position="156"/>
    </location>
</feature>
<feature type="transmembrane region" description="Helical" evidence="9">
    <location>
        <begin position="261"/>
        <end position="278"/>
    </location>
</feature>
<keyword evidence="4" id="KW-0050">Antiport</keyword>
<feature type="transmembrane region" description="Helical" evidence="9">
    <location>
        <begin position="290"/>
        <end position="308"/>
    </location>
</feature>
<evidence type="ECO:0000256" key="6">
    <source>
        <dbReference type="ARBA" id="ARBA00022989"/>
    </source>
</evidence>
<proteinExistence type="inferred from homology"/>
<dbReference type="RefSeq" id="WP_246095702.1">
    <property type="nucleotide sequence ID" value="NZ_BAAAWK010000001.1"/>
</dbReference>
<sequence length="422" mass="43412">MAVAVALGVLFREAAEVPEALPMQGLSASLVLIAVIAVVAPLATRLLEGWVKVPIVVFEIILGILLGPSILGWVQSTVFTDTLADFGLAMLFFVAGNEIDFAAIRGRPIYRASAGWVISLAAGIGAGFILVPSLEAAVIIGVALCSTALGALLPILRDAGVAKSPIGVAATALGAAGEFGPLIAISLFFSGKQLGVASGVLLGFVLLTGVAIYLASQARHTLFHAQVTATLHTSGQFAVRSILLILSTLVVLSMVLGLDMLLGAFAAGVLWKVIIARAPEADRKVIETKIDALAFGFLVPIFFIDTGIDFDLGALTSNTVTLAMVPLFLALLLIIRGLPSLLTAPPGSGRAGKTALVLLGATALPIIVAVTTIGREHGLITSGISSALIGAGMLSVLLFPLFALRRLRRTEAANPNPGTPEV</sequence>
<dbReference type="InterPro" id="IPR038770">
    <property type="entry name" value="Na+/solute_symporter_sf"/>
</dbReference>
<dbReference type="Proteomes" id="UP000317715">
    <property type="component" value="Unassembled WGS sequence"/>
</dbReference>
<comment type="subcellular location">
    <subcellularLocation>
        <location evidence="1">Membrane</location>
        <topology evidence="1">Multi-pass membrane protein</topology>
    </subcellularLocation>
</comment>
<keyword evidence="6 9" id="KW-1133">Transmembrane helix</keyword>
<reference evidence="11 12" key="1">
    <citation type="submission" date="2019-06" db="EMBL/GenBank/DDBJ databases">
        <title>Whole genome shotgun sequence of Paenarthrobacter aurescens NBRC 12136.</title>
        <authorList>
            <person name="Hosoyama A."/>
            <person name="Uohara A."/>
            <person name="Ohji S."/>
            <person name="Ichikawa N."/>
        </authorList>
    </citation>
    <scope>NUCLEOTIDE SEQUENCE [LARGE SCALE GENOMIC DNA]</scope>
    <source>
        <strain evidence="11 12">NBRC 12136</strain>
    </source>
</reference>
<dbReference type="PANTHER" id="PTHR43562:SF1">
    <property type="entry name" value="NA(+)_H(+) ANTIPORTER YJBQ-RELATED"/>
    <property type="match status" value="1"/>
</dbReference>
<protein>
    <submittedName>
        <fullName evidence="11">Sodium/hydrogen exchanger</fullName>
    </submittedName>
</protein>
<keyword evidence="3" id="KW-0813">Transport</keyword>
<accession>A0A4Y3NGT5</accession>
<dbReference type="Pfam" id="PF00999">
    <property type="entry name" value="Na_H_Exchanger"/>
    <property type="match status" value="1"/>
</dbReference>
<evidence type="ECO:0000256" key="7">
    <source>
        <dbReference type="ARBA" id="ARBA00023065"/>
    </source>
</evidence>
<evidence type="ECO:0000313" key="11">
    <source>
        <dbReference type="EMBL" id="GEB18261.1"/>
    </source>
</evidence>
<dbReference type="GeneID" id="97300859"/>
<feature type="transmembrane region" description="Helical" evidence="9">
    <location>
        <begin position="55"/>
        <end position="74"/>
    </location>
</feature>
<gene>
    <name evidence="11" type="ORF">AAU01_10160</name>
</gene>
<evidence type="ECO:0000313" key="12">
    <source>
        <dbReference type="Proteomes" id="UP000317715"/>
    </source>
</evidence>
<organism evidence="11 12">
    <name type="scientific">Paenarthrobacter aurescens</name>
    <name type="common">Arthrobacter aurescens</name>
    <dbReference type="NCBI Taxonomy" id="43663"/>
    <lineage>
        <taxon>Bacteria</taxon>
        <taxon>Bacillati</taxon>
        <taxon>Actinomycetota</taxon>
        <taxon>Actinomycetes</taxon>
        <taxon>Micrococcales</taxon>
        <taxon>Micrococcaceae</taxon>
        <taxon>Paenarthrobacter</taxon>
    </lineage>
</organism>
<dbReference type="Gene3D" id="1.20.1530.20">
    <property type="match status" value="1"/>
</dbReference>
<keyword evidence="7" id="KW-0406">Ion transport</keyword>
<dbReference type="GO" id="GO:0015297">
    <property type="term" value="F:antiporter activity"/>
    <property type="evidence" value="ECO:0007669"/>
    <property type="project" value="UniProtKB-KW"/>
</dbReference>
<dbReference type="AlphaFoldDB" id="A0A4Y3NGT5"/>
<dbReference type="PANTHER" id="PTHR43562">
    <property type="entry name" value="NAPA-TYPE SODIUM/HYDROGEN ANTIPORTER"/>
    <property type="match status" value="1"/>
</dbReference>
<dbReference type="InterPro" id="IPR006153">
    <property type="entry name" value="Cation/H_exchanger_TM"/>
</dbReference>
<keyword evidence="8 9" id="KW-0472">Membrane</keyword>
<feature type="transmembrane region" description="Helical" evidence="9">
    <location>
        <begin position="24"/>
        <end position="43"/>
    </location>
</feature>
<keyword evidence="12" id="KW-1185">Reference proteome</keyword>
<evidence type="ECO:0000256" key="2">
    <source>
        <dbReference type="ARBA" id="ARBA00005551"/>
    </source>
</evidence>
<evidence type="ECO:0000256" key="4">
    <source>
        <dbReference type="ARBA" id="ARBA00022449"/>
    </source>
</evidence>
<dbReference type="EMBL" id="BJMD01000005">
    <property type="protein sequence ID" value="GEB18261.1"/>
    <property type="molecule type" value="Genomic_DNA"/>
</dbReference>
<feature type="transmembrane region" description="Helical" evidence="9">
    <location>
        <begin position="237"/>
        <end position="255"/>
    </location>
</feature>
<evidence type="ECO:0000259" key="10">
    <source>
        <dbReference type="Pfam" id="PF00999"/>
    </source>
</evidence>
<feature type="transmembrane region" description="Helical" evidence="9">
    <location>
        <begin position="168"/>
        <end position="189"/>
    </location>
</feature>
<dbReference type="GO" id="GO:1902600">
    <property type="term" value="P:proton transmembrane transport"/>
    <property type="evidence" value="ECO:0007669"/>
    <property type="project" value="InterPro"/>
</dbReference>
<feature type="transmembrane region" description="Helical" evidence="9">
    <location>
        <begin position="354"/>
        <end position="373"/>
    </location>
</feature>
<evidence type="ECO:0000256" key="5">
    <source>
        <dbReference type="ARBA" id="ARBA00022692"/>
    </source>
</evidence>
<evidence type="ECO:0000256" key="3">
    <source>
        <dbReference type="ARBA" id="ARBA00022448"/>
    </source>
</evidence>
<comment type="caution">
    <text evidence="11">The sequence shown here is derived from an EMBL/GenBank/DDBJ whole genome shotgun (WGS) entry which is preliminary data.</text>
</comment>
<comment type="similarity">
    <text evidence="2">Belongs to the monovalent cation:proton antiporter 2 (CPA2) transporter (TC 2.A.37) family.</text>
</comment>
<evidence type="ECO:0000256" key="8">
    <source>
        <dbReference type="ARBA" id="ARBA00023136"/>
    </source>
</evidence>
<feature type="transmembrane region" description="Helical" evidence="9">
    <location>
        <begin position="86"/>
        <end position="104"/>
    </location>
</feature>
<evidence type="ECO:0000256" key="1">
    <source>
        <dbReference type="ARBA" id="ARBA00004141"/>
    </source>
</evidence>
<dbReference type="GO" id="GO:0016020">
    <property type="term" value="C:membrane"/>
    <property type="evidence" value="ECO:0007669"/>
    <property type="project" value="UniProtKB-SubCell"/>
</dbReference>
<feature type="transmembrane region" description="Helical" evidence="9">
    <location>
        <begin position="113"/>
        <end position="131"/>
    </location>
</feature>
<feature type="transmembrane region" description="Helical" evidence="9">
    <location>
        <begin position="320"/>
        <end position="342"/>
    </location>
</feature>
<evidence type="ECO:0000256" key="9">
    <source>
        <dbReference type="SAM" id="Phobius"/>
    </source>
</evidence>
<feature type="domain" description="Cation/H+ exchanger transmembrane" evidence="10">
    <location>
        <begin position="35"/>
        <end position="402"/>
    </location>
</feature>
<keyword evidence="5 9" id="KW-0812">Transmembrane</keyword>
<feature type="transmembrane region" description="Helical" evidence="9">
    <location>
        <begin position="195"/>
        <end position="216"/>
    </location>
</feature>
<feature type="transmembrane region" description="Helical" evidence="9">
    <location>
        <begin position="379"/>
        <end position="404"/>
    </location>
</feature>